<reference evidence="3" key="1">
    <citation type="journal article" date="2017" name="Nat. Commun.">
        <title>The North American bullfrog draft genome provides insight into hormonal regulation of long noncoding RNA.</title>
        <authorList>
            <person name="Hammond S.A."/>
            <person name="Warren R.L."/>
            <person name="Vandervalk B.P."/>
            <person name="Kucuk E."/>
            <person name="Khan H."/>
            <person name="Gibb E.A."/>
            <person name="Pandoh P."/>
            <person name="Kirk H."/>
            <person name="Zhao Y."/>
            <person name="Jones M."/>
            <person name="Mungall A.J."/>
            <person name="Coope R."/>
            <person name="Pleasance S."/>
            <person name="Moore R.A."/>
            <person name="Holt R.A."/>
            <person name="Round J.M."/>
            <person name="Ohora S."/>
            <person name="Walle B.V."/>
            <person name="Veldhoen N."/>
            <person name="Helbing C.C."/>
            <person name="Birol I."/>
        </authorList>
    </citation>
    <scope>NUCLEOTIDE SEQUENCE [LARGE SCALE GENOMIC DNA]</scope>
</reference>
<accession>A0A2G9Q4T8</accession>
<sequence>MELRETQSSWQVAQQGLEAPPEPQGPQEHRSVDETMTQENPEILDSPETAGPSQVQRPEPEPMQARSTRTARPRGSRVDNMQRFTDLMDRLNQKLDDLDSEEHAFGLMVAGMLKKLPEDRRHNAKKAVMDMLNEQSIGSSPNFGPPPPSGAYHYSNPPPPRSHQYYQSRFRPYSDEYGTMQNFSRPPIPYPSPSPIPSTFGAPSQSPSTSSVTSYSEYVPSYQQL</sequence>
<dbReference type="Proteomes" id="UP000228934">
    <property type="component" value="Unassembled WGS sequence"/>
</dbReference>
<proteinExistence type="predicted"/>
<gene>
    <name evidence="2" type="ORF">AB205_0109350</name>
</gene>
<dbReference type="EMBL" id="KZ369063">
    <property type="protein sequence ID" value="PIO10607.1"/>
    <property type="molecule type" value="Genomic_DNA"/>
</dbReference>
<protein>
    <recommendedName>
        <fullName evidence="4">BESS domain-containing protein</fullName>
    </recommendedName>
</protein>
<dbReference type="AlphaFoldDB" id="A0A2G9Q4T8"/>
<feature type="compositionally biased region" description="Polar residues" evidence="1">
    <location>
        <begin position="1"/>
        <end position="14"/>
    </location>
</feature>
<feature type="region of interest" description="Disordered" evidence="1">
    <location>
        <begin position="134"/>
        <end position="225"/>
    </location>
</feature>
<evidence type="ECO:0000313" key="2">
    <source>
        <dbReference type="EMBL" id="PIO10607.1"/>
    </source>
</evidence>
<keyword evidence="3" id="KW-1185">Reference proteome</keyword>
<feature type="compositionally biased region" description="Pro residues" evidence="1">
    <location>
        <begin position="186"/>
        <end position="196"/>
    </location>
</feature>
<organism evidence="2 3">
    <name type="scientific">Aquarana catesbeiana</name>
    <name type="common">American bullfrog</name>
    <name type="synonym">Rana catesbeiana</name>
    <dbReference type="NCBI Taxonomy" id="8400"/>
    <lineage>
        <taxon>Eukaryota</taxon>
        <taxon>Metazoa</taxon>
        <taxon>Chordata</taxon>
        <taxon>Craniata</taxon>
        <taxon>Vertebrata</taxon>
        <taxon>Euteleostomi</taxon>
        <taxon>Amphibia</taxon>
        <taxon>Batrachia</taxon>
        <taxon>Anura</taxon>
        <taxon>Neobatrachia</taxon>
        <taxon>Ranoidea</taxon>
        <taxon>Ranidae</taxon>
        <taxon>Aquarana</taxon>
    </lineage>
</organism>
<name>A0A2G9Q4T8_AQUCT</name>
<evidence type="ECO:0008006" key="4">
    <source>
        <dbReference type="Google" id="ProtNLM"/>
    </source>
</evidence>
<evidence type="ECO:0000313" key="3">
    <source>
        <dbReference type="Proteomes" id="UP000228934"/>
    </source>
</evidence>
<evidence type="ECO:0000256" key="1">
    <source>
        <dbReference type="SAM" id="MobiDB-lite"/>
    </source>
</evidence>
<feature type="region of interest" description="Disordered" evidence="1">
    <location>
        <begin position="1"/>
        <end position="80"/>
    </location>
</feature>
<feature type="compositionally biased region" description="Low complexity" evidence="1">
    <location>
        <begin position="203"/>
        <end position="225"/>
    </location>
</feature>